<feature type="domain" description="ABC transporter" evidence="4">
    <location>
        <begin position="1"/>
        <end position="225"/>
    </location>
</feature>
<reference evidence="6" key="1">
    <citation type="submission" date="2023-07" db="EMBL/GenBank/DDBJ databases">
        <title>Draft genome sequence of Agarivorans aestuarii strain ZMCS4, a CAZymes producing bacteria isolated from the marine brown algae Clodostephus spongiosus.</title>
        <authorList>
            <person name="Lorente B."/>
            <person name="Cabral C."/>
            <person name="Frias J."/>
            <person name="Faria J."/>
            <person name="Toubarro D."/>
        </authorList>
    </citation>
    <scope>NUCLEOTIDE SEQUENCE [LARGE SCALE GENOMIC DNA]</scope>
    <source>
        <strain evidence="6">ZMCS4</strain>
    </source>
</reference>
<keyword evidence="6" id="KW-1185">Reference proteome</keyword>
<protein>
    <submittedName>
        <fullName evidence="5">ATP-binding cassette domain-containing protein</fullName>
    </submittedName>
</protein>
<comment type="caution">
    <text evidence="5">The sequence shown here is derived from an EMBL/GenBank/DDBJ whole genome shotgun (WGS) entry which is preliminary data.</text>
</comment>
<dbReference type="InterPro" id="IPR027417">
    <property type="entry name" value="P-loop_NTPase"/>
</dbReference>
<dbReference type="InterPro" id="IPR005116">
    <property type="entry name" value="Transp-assoc_OB_typ1"/>
</dbReference>
<evidence type="ECO:0000256" key="1">
    <source>
        <dbReference type="ARBA" id="ARBA00022448"/>
    </source>
</evidence>
<dbReference type="PROSITE" id="PS50893">
    <property type="entry name" value="ABC_TRANSPORTER_2"/>
    <property type="match status" value="1"/>
</dbReference>
<dbReference type="EMBL" id="JAYDYW010000004">
    <property type="protein sequence ID" value="MEE1673161.1"/>
    <property type="molecule type" value="Genomic_DNA"/>
</dbReference>
<dbReference type="Gene3D" id="3.40.50.300">
    <property type="entry name" value="P-loop containing nucleotide triphosphate hydrolases"/>
    <property type="match status" value="1"/>
</dbReference>
<organism evidence="5 6">
    <name type="scientific">Agarivorans aestuarii</name>
    <dbReference type="NCBI Taxonomy" id="1563703"/>
    <lineage>
        <taxon>Bacteria</taxon>
        <taxon>Pseudomonadati</taxon>
        <taxon>Pseudomonadota</taxon>
        <taxon>Gammaproteobacteria</taxon>
        <taxon>Alteromonadales</taxon>
        <taxon>Alteromonadaceae</taxon>
        <taxon>Agarivorans</taxon>
    </lineage>
</organism>
<accession>A0ABU7G176</accession>
<dbReference type="SUPFAM" id="SSF52540">
    <property type="entry name" value="P-loop containing nucleoside triphosphate hydrolases"/>
    <property type="match status" value="1"/>
</dbReference>
<name>A0ABU7G176_9ALTE</name>
<keyword evidence="2" id="KW-0547">Nucleotide-binding</keyword>
<proteinExistence type="predicted"/>
<dbReference type="InterPro" id="IPR003593">
    <property type="entry name" value="AAA+_ATPase"/>
</dbReference>
<evidence type="ECO:0000256" key="3">
    <source>
        <dbReference type="ARBA" id="ARBA00022840"/>
    </source>
</evidence>
<dbReference type="Gene3D" id="2.40.50.100">
    <property type="match status" value="1"/>
</dbReference>
<sequence>MLSFNLHYQRDDFTLDVKLLTLPLLTGVFGPSGIGKSSLLRLLAGLETPLSGNIQYQQQVWFDDKTHLASFNRPLAFVTQGSHLFPHLSVAQNIKLSKRLDDQALAELIESFGIKALLNKNAQQLSGGQAQRVALVRALATQPKVLLLDEAFSALDRQAAIHLLKILKKWLNEHAICTLMISHNPEDLVFFSDKVLLIEDSQQLELGNSLELINQYNGKSKQAMVLSVERSDRKADRGWRWFKFGEQYLLAESPEALDEGVHLVSISPSNIVLSKHFVEHCSAQNQWQAEVLSINAVAGTCYVDVRLEGVVIKVPISPQAQQALALKSGDTVFLMHKAVKLHNQF</sequence>
<dbReference type="Pfam" id="PF00005">
    <property type="entry name" value="ABC_tran"/>
    <property type="match status" value="1"/>
</dbReference>
<evidence type="ECO:0000256" key="2">
    <source>
        <dbReference type="ARBA" id="ARBA00022741"/>
    </source>
</evidence>
<dbReference type="RefSeq" id="WP_329774515.1">
    <property type="nucleotide sequence ID" value="NZ_JAYDYW010000004.1"/>
</dbReference>
<dbReference type="InterPro" id="IPR008995">
    <property type="entry name" value="Mo/tungstate-bd_C_term_dom"/>
</dbReference>
<evidence type="ECO:0000313" key="6">
    <source>
        <dbReference type="Proteomes" id="UP001310248"/>
    </source>
</evidence>
<gene>
    <name evidence="5" type="ORF">SNR37_002575</name>
</gene>
<dbReference type="Proteomes" id="UP001310248">
    <property type="component" value="Unassembled WGS sequence"/>
</dbReference>
<dbReference type="InterPro" id="IPR050334">
    <property type="entry name" value="Molybdenum_import_ModC"/>
</dbReference>
<dbReference type="InterPro" id="IPR017871">
    <property type="entry name" value="ABC_transporter-like_CS"/>
</dbReference>
<keyword evidence="3 5" id="KW-0067">ATP-binding</keyword>
<dbReference type="Pfam" id="PF03459">
    <property type="entry name" value="TOBE"/>
    <property type="match status" value="1"/>
</dbReference>
<dbReference type="SMART" id="SM00382">
    <property type="entry name" value="AAA"/>
    <property type="match status" value="1"/>
</dbReference>
<dbReference type="GO" id="GO:0005524">
    <property type="term" value="F:ATP binding"/>
    <property type="evidence" value="ECO:0007669"/>
    <property type="project" value="UniProtKB-KW"/>
</dbReference>
<dbReference type="PROSITE" id="PS00211">
    <property type="entry name" value="ABC_TRANSPORTER_1"/>
    <property type="match status" value="1"/>
</dbReference>
<dbReference type="PANTHER" id="PTHR43514:SF4">
    <property type="entry name" value="ABC TRANSPORTER I FAMILY MEMBER 10"/>
    <property type="match status" value="1"/>
</dbReference>
<evidence type="ECO:0000313" key="5">
    <source>
        <dbReference type="EMBL" id="MEE1673161.1"/>
    </source>
</evidence>
<dbReference type="PANTHER" id="PTHR43514">
    <property type="entry name" value="ABC TRANSPORTER I FAMILY MEMBER 10"/>
    <property type="match status" value="1"/>
</dbReference>
<dbReference type="InterPro" id="IPR003439">
    <property type="entry name" value="ABC_transporter-like_ATP-bd"/>
</dbReference>
<evidence type="ECO:0000259" key="4">
    <source>
        <dbReference type="PROSITE" id="PS50893"/>
    </source>
</evidence>
<dbReference type="SUPFAM" id="SSF50331">
    <property type="entry name" value="MOP-like"/>
    <property type="match status" value="1"/>
</dbReference>
<keyword evidence="1" id="KW-0813">Transport</keyword>